<dbReference type="EMBL" id="KE343318">
    <property type="protein sequence ID" value="EXB23273.1"/>
    <property type="molecule type" value="Genomic_DNA"/>
</dbReference>
<dbReference type="Pfam" id="PF12854">
    <property type="entry name" value="PPR_1"/>
    <property type="match status" value="1"/>
</dbReference>
<proteinExistence type="predicted"/>
<evidence type="ECO:0008006" key="5">
    <source>
        <dbReference type="Google" id="ProtNLM"/>
    </source>
</evidence>
<dbReference type="InterPro" id="IPR046848">
    <property type="entry name" value="E_motif"/>
</dbReference>
<dbReference type="PROSITE" id="PS51375">
    <property type="entry name" value="PPR"/>
    <property type="match status" value="5"/>
</dbReference>
<feature type="repeat" description="PPR" evidence="2">
    <location>
        <begin position="69"/>
        <end position="103"/>
    </location>
</feature>
<keyword evidence="1" id="KW-0677">Repeat</keyword>
<dbReference type="Pfam" id="PF01535">
    <property type="entry name" value="PPR"/>
    <property type="match status" value="4"/>
</dbReference>
<dbReference type="Pfam" id="PF20431">
    <property type="entry name" value="E_motif"/>
    <property type="match status" value="1"/>
</dbReference>
<dbReference type="NCBIfam" id="TIGR00756">
    <property type="entry name" value="PPR"/>
    <property type="match status" value="3"/>
</dbReference>
<evidence type="ECO:0000313" key="4">
    <source>
        <dbReference type="Proteomes" id="UP000030645"/>
    </source>
</evidence>
<reference evidence="4" key="1">
    <citation type="submission" date="2013-01" db="EMBL/GenBank/DDBJ databases">
        <title>Draft Genome Sequence of a Mulberry Tree, Morus notabilis C.K. Schneid.</title>
        <authorList>
            <person name="He N."/>
            <person name="Zhao S."/>
        </authorList>
    </citation>
    <scope>NUCLEOTIDE SEQUENCE</scope>
</reference>
<protein>
    <recommendedName>
        <fullName evidence="5">Pentatricopeptide repeat-containing protein</fullName>
    </recommendedName>
</protein>
<dbReference type="InterPro" id="IPR002885">
    <property type="entry name" value="PPR_rpt"/>
</dbReference>
<dbReference type="OrthoDB" id="185373at2759"/>
<dbReference type="InterPro" id="IPR046960">
    <property type="entry name" value="PPR_At4g14850-like_plant"/>
</dbReference>
<evidence type="ECO:0000256" key="1">
    <source>
        <dbReference type="ARBA" id="ARBA00022737"/>
    </source>
</evidence>
<dbReference type="GO" id="GO:0009451">
    <property type="term" value="P:RNA modification"/>
    <property type="evidence" value="ECO:0007669"/>
    <property type="project" value="InterPro"/>
</dbReference>
<dbReference type="Proteomes" id="UP000030645">
    <property type="component" value="Unassembled WGS sequence"/>
</dbReference>
<name>W9QL15_9ROSA</name>
<dbReference type="GO" id="GO:0003723">
    <property type="term" value="F:RNA binding"/>
    <property type="evidence" value="ECO:0007669"/>
    <property type="project" value="InterPro"/>
</dbReference>
<dbReference type="Pfam" id="PF13041">
    <property type="entry name" value="PPR_2"/>
    <property type="match status" value="2"/>
</dbReference>
<evidence type="ECO:0000313" key="3">
    <source>
        <dbReference type="EMBL" id="EXB23273.1"/>
    </source>
</evidence>
<organism evidence="3 4">
    <name type="scientific">Morus notabilis</name>
    <dbReference type="NCBI Taxonomy" id="981085"/>
    <lineage>
        <taxon>Eukaryota</taxon>
        <taxon>Viridiplantae</taxon>
        <taxon>Streptophyta</taxon>
        <taxon>Embryophyta</taxon>
        <taxon>Tracheophyta</taxon>
        <taxon>Spermatophyta</taxon>
        <taxon>Magnoliopsida</taxon>
        <taxon>eudicotyledons</taxon>
        <taxon>Gunneridae</taxon>
        <taxon>Pentapetalae</taxon>
        <taxon>rosids</taxon>
        <taxon>fabids</taxon>
        <taxon>Rosales</taxon>
        <taxon>Moraceae</taxon>
        <taxon>Moreae</taxon>
        <taxon>Morus</taxon>
    </lineage>
</organism>
<dbReference type="KEGG" id="mnt:21385551"/>
<dbReference type="PANTHER" id="PTHR47926">
    <property type="entry name" value="PENTATRICOPEPTIDE REPEAT-CONTAINING PROTEIN"/>
    <property type="match status" value="1"/>
</dbReference>
<keyword evidence="4" id="KW-1185">Reference proteome</keyword>
<sequence>MKKHYDTILCLFEKCKTMAELKQLHGLMITSPVIRSRIPVSKLIDFCVDPKAGDLHYARSVFNRIAQPTIYIWNSMIRGYSNSDTPVEALIMYRKMLQMGSLPDNFTFPFVLKACSVIRDHNCGRSVHNCIVKTGFDFDVYASTALLHMYACCGAMEAGLKLFDVIPKWNVVAWTSLVSGLVNNKRASEAIKAFRDMESWGVEPNEITIVNVLVACARTRDVDTGKWVHNRLARLGHDPFTLSDNFNIILATAIVDMYAKCGSLEIARNLFNKMPQRNLVAWNSLIGAYNLHGRAEESVNLFVDMQIARFVPDQASFLGVIGACASLGVSTLGQCLHAYILKTSMSKDLSIGTSLVDMYAKTGDLESARKIFDNLRKKDVKAWTSMILGLAIHGHGVEALGTSKSMQEDATVVPDHITYAGILVACSHVGLVDEGWRHFNEMREVYGIAPNQYHYGCMVDLLSRAGRFEEAMRLVEEMPFEPNITIWGAVLNGCEIHENVDLADRIRTHITELEPQGSGVYVLLSNIYARAGKWQEVKMARELMKERSIEKTLGHSLVERKLSI</sequence>
<gene>
    <name evidence="3" type="ORF">L484_001970</name>
</gene>
<feature type="repeat" description="PPR" evidence="2">
    <location>
        <begin position="348"/>
        <end position="382"/>
    </location>
</feature>
<dbReference type="AlphaFoldDB" id="W9QL15"/>
<dbReference type="eggNOG" id="KOG4197">
    <property type="taxonomic scope" value="Eukaryota"/>
</dbReference>
<dbReference type="Gene3D" id="1.25.40.10">
    <property type="entry name" value="Tetratricopeptide repeat domain"/>
    <property type="match status" value="4"/>
</dbReference>
<accession>W9QL15</accession>
<dbReference type="FunFam" id="1.25.40.10:FF:000470">
    <property type="entry name" value="Pentatricopeptide repeat-containing protein At5g66520"/>
    <property type="match status" value="1"/>
</dbReference>
<dbReference type="FunFam" id="1.25.40.10:FF:000090">
    <property type="entry name" value="Pentatricopeptide repeat-containing protein, chloroplastic"/>
    <property type="match status" value="1"/>
</dbReference>
<feature type="repeat" description="PPR" evidence="2">
    <location>
        <begin position="278"/>
        <end position="312"/>
    </location>
</feature>
<dbReference type="InterPro" id="IPR011990">
    <property type="entry name" value="TPR-like_helical_dom_sf"/>
</dbReference>
<feature type="repeat" description="PPR" evidence="2">
    <location>
        <begin position="451"/>
        <end position="481"/>
    </location>
</feature>
<evidence type="ECO:0000256" key="2">
    <source>
        <dbReference type="PROSITE-ProRule" id="PRU00708"/>
    </source>
</evidence>
<feature type="repeat" description="PPR" evidence="2">
    <location>
        <begin position="170"/>
        <end position="204"/>
    </location>
</feature>